<accession>A0A437AKF9</accession>
<dbReference type="Proteomes" id="UP000282876">
    <property type="component" value="Unassembled WGS sequence"/>
</dbReference>
<proteinExistence type="predicted"/>
<dbReference type="VEuPathDB" id="MicrosporidiaDB:TUBRATIS_18710"/>
<keyword evidence="2" id="KW-1185">Reference proteome</keyword>
<reference evidence="1 2" key="1">
    <citation type="submission" date="2018-10" db="EMBL/GenBank/DDBJ databases">
        <title>Draft genome sequence of the microsporidian Tubulinosema ratisbonensis.</title>
        <authorList>
            <person name="Polonais V."/>
            <person name="Peyretaillade E."/>
            <person name="Niehus S."/>
            <person name="Wawrzyniak I."/>
            <person name="Franchet A."/>
            <person name="Gaspin C."/>
            <person name="Reichstadt M."/>
            <person name="Belser C."/>
            <person name="Labadie K."/>
            <person name="Delbac F."/>
            <person name="Ferrandon D."/>
        </authorList>
    </citation>
    <scope>NUCLEOTIDE SEQUENCE [LARGE SCALE GENOMIC DNA]</scope>
    <source>
        <strain evidence="1 2">Franzen</strain>
    </source>
</reference>
<evidence type="ECO:0000313" key="1">
    <source>
        <dbReference type="EMBL" id="RVD91671.1"/>
    </source>
</evidence>
<organism evidence="1 2">
    <name type="scientific">Tubulinosema ratisbonensis</name>
    <dbReference type="NCBI Taxonomy" id="291195"/>
    <lineage>
        <taxon>Eukaryota</taxon>
        <taxon>Fungi</taxon>
        <taxon>Fungi incertae sedis</taxon>
        <taxon>Microsporidia</taxon>
        <taxon>Tubulinosematoidea</taxon>
        <taxon>Tubulinosematidae</taxon>
        <taxon>Tubulinosema</taxon>
    </lineage>
</organism>
<dbReference type="AlphaFoldDB" id="A0A437AKF9"/>
<name>A0A437AKF9_9MICR</name>
<gene>
    <name evidence="1" type="ORF">TUBRATIS_18710</name>
</gene>
<protein>
    <submittedName>
        <fullName evidence="1">Uncharacterized protein</fullName>
    </submittedName>
</protein>
<evidence type="ECO:0000313" key="2">
    <source>
        <dbReference type="Proteomes" id="UP000282876"/>
    </source>
</evidence>
<dbReference type="EMBL" id="RCSS01000447">
    <property type="protein sequence ID" value="RVD91671.1"/>
    <property type="molecule type" value="Genomic_DNA"/>
</dbReference>
<comment type="caution">
    <text evidence="1">The sequence shown here is derived from an EMBL/GenBank/DDBJ whole genome shotgun (WGS) entry which is preliminary data.</text>
</comment>
<sequence>MNLIMMINSTITNIFILAQYINFDDSWFINNNLIIENQFATIDELLFSTDELGNNDTFLCIICANTLGICNCFDNDISINPFSLNNSSDEISFGESNYGDYFTNGIIDLYCYETPFEFESNE</sequence>